<protein>
    <recommendedName>
        <fullName evidence="3">histidine kinase</fullName>
        <ecNumber evidence="3">2.7.13.3</ecNumber>
    </recommendedName>
</protein>
<dbReference type="CDD" id="cd00082">
    <property type="entry name" value="HisKA"/>
    <property type="match status" value="1"/>
</dbReference>
<dbReference type="Gene3D" id="3.30.450.40">
    <property type="match status" value="1"/>
</dbReference>
<dbReference type="InterPro" id="IPR036890">
    <property type="entry name" value="HATPase_C_sf"/>
</dbReference>
<dbReference type="Gene3D" id="3.60.40.10">
    <property type="entry name" value="PPM-type phosphatase domain"/>
    <property type="match status" value="1"/>
</dbReference>
<dbReference type="Pfam" id="PF00512">
    <property type="entry name" value="HisKA"/>
    <property type="match status" value="1"/>
</dbReference>
<dbReference type="CDD" id="cd17574">
    <property type="entry name" value="REC_OmpR"/>
    <property type="match status" value="1"/>
</dbReference>
<evidence type="ECO:0000256" key="1">
    <source>
        <dbReference type="ARBA" id="ARBA00000085"/>
    </source>
</evidence>
<dbReference type="RefSeq" id="WP_242380980.1">
    <property type="nucleotide sequence ID" value="NZ_JAKRKC020000001.1"/>
</dbReference>
<dbReference type="InterPro" id="IPR001789">
    <property type="entry name" value="Sig_transdc_resp-reg_receiver"/>
</dbReference>
<dbReference type="InterPro" id="IPR036097">
    <property type="entry name" value="HisK_dim/P_sf"/>
</dbReference>
<dbReference type="SUPFAM" id="SSF47384">
    <property type="entry name" value="Homodimeric domain of signal transducing histidine kinase"/>
    <property type="match status" value="1"/>
</dbReference>
<keyword evidence="5" id="KW-0808">Transferase</keyword>
<feature type="domain" description="PAS" evidence="11">
    <location>
        <begin position="774"/>
        <end position="804"/>
    </location>
</feature>
<feature type="domain" description="Histidine kinase" evidence="9">
    <location>
        <begin position="356"/>
        <end position="573"/>
    </location>
</feature>
<dbReference type="Gene3D" id="3.40.50.2300">
    <property type="match status" value="1"/>
</dbReference>
<dbReference type="Gene3D" id="1.10.287.130">
    <property type="match status" value="1"/>
</dbReference>
<evidence type="ECO:0000256" key="4">
    <source>
        <dbReference type="ARBA" id="ARBA00022553"/>
    </source>
</evidence>
<dbReference type="PROSITE" id="PS50109">
    <property type="entry name" value="HIS_KIN"/>
    <property type="match status" value="1"/>
</dbReference>
<dbReference type="Pfam" id="PF08448">
    <property type="entry name" value="PAS_4"/>
    <property type="match status" value="2"/>
</dbReference>
<dbReference type="Pfam" id="PF13581">
    <property type="entry name" value="HATPase_c_2"/>
    <property type="match status" value="1"/>
</dbReference>
<dbReference type="SUPFAM" id="SSF55781">
    <property type="entry name" value="GAF domain-like"/>
    <property type="match status" value="1"/>
</dbReference>
<dbReference type="InterPro" id="IPR011006">
    <property type="entry name" value="CheY-like_superfamily"/>
</dbReference>
<feature type="region of interest" description="Disordered" evidence="8">
    <location>
        <begin position="942"/>
        <end position="968"/>
    </location>
</feature>
<dbReference type="Gene3D" id="3.30.450.20">
    <property type="entry name" value="PAS domain"/>
    <property type="match status" value="2"/>
</dbReference>
<feature type="domain" description="Response regulatory" evidence="10">
    <location>
        <begin position="642"/>
        <end position="758"/>
    </location>
</feature>
<keyword evidence="4 7" id="KW-0597">Phosphoprotein</keyword>
<feature type="compositionally biased region" description="Low complexity" evidence="8">
    <location>
        <begin position="1016"/>
        <end position="1037"/>
    </location>
</feature>
<dbReference type="PROSITE" id="PS50112">
    <property type="entry name" value="PAS"/>
    <property type="match status" value="1"/>
</dbReference>
<dbReference type="PANTHER" id="PTHR43547:SF2">
    <property type="entry name" value="HYBRID SIGNAL TRANSDUCTION HISTIDINE KINASE C"/>
    <property type="match status" value="1"/>
</dbReference>
<feature type="region of interest" description="Disordered" evidence="8">
    <location>
        <begin position="1016"/>
        <end position="1046"/>
    </location>
</feature>
<dbReference type="InterPro" id="IPR004358">
    <property type="entry name" value="Sig_transdc_His_kin-like_C"/>
</dbReference>
<dbReference type="CDD" id="cd16936">
    <property type="entry name" value="HATPase_RsbW-like"/>
    <property type="match status" value="1"/>
</dbReference>
<dbReference type="SMART" id="SM00388">
    <property type="entry name" value="HisKA"/>
    <property type="match status" value="1"/>
</dbReference>
<dbReference type="InterPro" id="IPR003594">
    <property type="entry name" value="HATPase_dom"/>
</dbReference>
<evidence type="ECO:0000259" key="10">
    <source>
        <dbReference type="PROSITE" id="PS50110"/>
    </source>
</evidence>
<dbReference type="CDD" id="cd16922">
    <property type="entry name" value="HATPase_EvgS-ArcB-TorS-like"/>
    <property type="match status" value="1"/>
</dbReference>
<dbReference type="InterPro" id="IPR029016">
    <property type="entry name" value="GAF-like_dom_sf"/>
</dbReference>
<comment type="catalytic activity">
    <reaction evidence="1">
        <text>ATP + protein L-histidine = ADP + protein N-phospho-L-histidine.</text>
        <dbReference type="EC" id="2.7.13.3"/>
    </reaction>
</comment>
<dbReference type="Pfam" id="PF00072">
    <property type="entry name" value="Response_reg"/>
    <property type="match status" value="1"/>
</dbReference>
<dbReference type="PROSITE" id="PS50110">
    <property type="entry name" value="RESPONSE_REGULATORY"/>
    <property type="match status" value="1"/>
</dbReference>
<dbReference type="NCBIfam" id="TIGR00229">
    <property type="entry name" value="sensory_box"/>
    <property type="match status" value="1"/>
</dbReference>
<keyword evidence="6" id="KW-0902">Two-component regulatory system</keyword>
<name>A0ABT0FTY1_9ACTN</name>
<feature type="modified residue" description="4-aspartylphosphate" evidence="7">
    <location>
        <position position="691"/>
    </location>
</feature>
<gene>
    <name evidence="12" type="ORF">MF672_018570</name>
</gene>
<keyword evidence="13" id="KW-1185">Reference proteome</keyword>
<sequence>MVDTPRAEWSEAVFPGTSEMAARMRAHRWADTPMGDPSTWPQSLRTALRICLTSRFPMIVWWGRELRFFYNDAYLPLLGSNHPALGKRGDHVWGEIWHIIGPMLESVLATGRATWSEDLLLPLHRHGYLEETYWTHSYSPLHDDDGEVGGVFTAVSDTTQRVVGERRLALLRDLGSQAGKARSVAEACELVARALGRAARDVPFAAIYLRRPGRTEPYAAEPYLAAATPADADPAALVADGAHGWPITQVLRGGGASTVSDLARRFPPLPAGDWRTPPAQAVVLPLGGEAGTGAIGAIVLAVGAGRALDDGYLSFLSLVARQTADLVNAAVAYEGAERRAAELAELDQARTTFFANISHEFRTPLALITGPLEELRARLGDGDERTREELEVVHRNALRLGKLVDTLLDFSRIEAGRMQARFEPVDLAAVTAELAGAFRSAMARAGLALEVDCRPLAEPVHVDRGMWEKVLLNLLSNALKFTFEGSVTVTVRQEGRHAAVRIADTGVGVAEHELPRLFERFHRIHNARARSDEGSGIGLALVRELVGLHGGTITAESRPGEGTAFTVRLPLGPPRAETGPAAGGERPAAADGAGPYLEEALRWLPGETAPDGRAGPGGPGALDMPEALPVPDALRVSGAPARVLVADDNADMRRYLARLLRGAGYRVRTVADGQAALESVLADPPDLVISDVMMPRLDGLRLLAALRADPRVAGVPVLLLSARTGPEASVQGLAAGADDYLVKPFTTAELLARARANVEMTRLRAHHARWREALLDSLREAFFVCDQDGTVIETNPTFAGLLGYGADGLPYPRPHPWWPDADTDAEAHEAAAQAFARTLREERGSFTAPLTSRAGRRLWAEATFRRLDDPQTGRRVIVGSFRDVTAEHLAVQRETATAALSVRLAEAATTSEALRAVLTQLRDLWQARHAVAALFTETAGEPEVMTDGDAPSAGDGVPGLGGDGVLSLSGDGVPGLGGDGVLSLSGDGVLRLDGDPALTSDGDKAVTGVTDAAVDGAADLRTTGPRPTGPRAAASRTAGGGGGRVRWRELPDGLRERLLALRHRPPLSPVVADRDGAGIALEHPGGRLVLWLDLGPHRPFAPADETLLALLAGLLGQGLHRAHQIDQQRATALALQRAILGPALLPRGFAVRYEPATRPLEVGGDWYDVVALPGGKVGIVVGDCVGRGLQAATIMGQLRSACRALLLQEPDPAAALAALDRFAALIPDAKCTTVFCAVLDPATGRLDYSSAGHPPGVLTVPGGDGAGRLLDEGRSLPLAVRVGRPRPRATCAMPPGSTLLLYTDGLVERRRRPLDEGVRRAAETLAEHRLSPIEDLADQLMTSLSPGDGYDDDVALLIYRHPAPLELTFPARPGQLGRVRTVLRQWLVRCGLAEVDAQNVLLAAGEACANAVEHGHRDTPGAPIHLSASADAHRIRVVVADTGTWLPPARGARSRRGRGMKIIREVMQEVVVTSAASGTTVEMQARITP</sequence>
<dbReference type="CDD" id="cd00130">
    <property type="entry name" value="PAS"/>
    <property type="match status" value="1"/>
</dbReference>
<dbReference type="InterPro" id="IPR000014">
    <property type="entry name" value="PAS"/>
</dbReference>
<organism evidence="12 13">
    <name type="scientific">Actinomadura luzonensis</name>
    <dbReference type="NCBI Taxonomy" id="2805427"/>
    <lineage>
        <taxon>Bacteria</taxon>
        <taxon>Bacillati</taxon>
        <taxon>Actinomycetota</taxon>
        <taxon>Actinomycetes</taxon>
        <taxon>Streptosporangiales</taxon>
        <taxon>Thermomonosporaceae</taxon>
        <taxon>Actinomadura</taxon>
    </lineage>
</organism>
<dbReference type="SUPFAM" id="SSF55785">
    <property type="entry name" value="PYP-like sensor domain (PAS domain)"/>
    <property type="match status" value="1"/>
</dbReference>
<evidence type="ECO:0000256" key="8">
    <source>
        <dbReference type="SAM" id="MobiDB-lite"/>
    </source>
</evidence>
<dbReference type="InterPro" id="IPR005467">
    <property type="entry name" value="His_kinase_dom"/>
</dbReference>
<dbReference type="Proteomes" id="UP001317259">
    <property type="component" value="Unassembled WGS sequence"/>
</dbReference>
<proteinExistence type="predicted"/>
<evidence type="ECO:0000259" key="11">
    <source>
        <dbReference type="PROSITE" id="PS50112"/>
    </source>
</evidence>
<dbReference type="Pfam" id="PF02518">
    <property type="entry name" value="HATPase_c"/>
    <property type="match status" value="1"/>
</dbReference>
<dbReference type="PRINTS" id="PR00344">
    <property type="entry name" value="BCTRLSENSOR"/>
</dbReference>
<evidence type="ECO:0000259" key="9">
    <source>
        <dbReference type="PROSITE" id="PS50109"/>
    </source>
</evidence>
<evidence type="ECO:0000256" key="2">
    <source>
        <dbReference type="ARBA" id="ARBA00004236"/>
    </source>
</evidence>
<evidence type="ECO:0000256" key="7">
    <source>
        <dbReference type="PROSITE-ProRule" id="PRU00169"/>
    </source>
</evidence>
<comment type="subcellular location">
    <subcellularLocation>
        <location evidence="2">Cell membrane</location>
    </subcellularLocation>
</comment>
<dbReference type="SUPFAM" id="SSF52172">
    <property type="entry name" value="CheY-like"/>
    <property type="match status" value="1"/>
</dbReference>
<accession>A0ABT0FTY1</accession>
<dbReference type="SMART" id="SM00387">
    <property type="entry name" value="HATPase_c"/>
    <property type="match status" value="2"/>
</dbReference>
<feature type="region of interest" description="Disordered" evidence="8">
    <location>
        <begin position="569"/>
        <end position="590"/>
    </location>
</feature>
<dbReference type="InterPro" id="IPR001932">
    <property type="entry name" value="PPM-type_phosphatase-like_dom"/>
</dbReference>
<dbReference type="Pfam" id="PF07228">
    <property type="entry name" value="SpoIIE"/>
    <property type="match status" value="1"/>
</dbReference>
<evidence type="ECO:0000256" key="6">
    <source>
        <dbReference type="ARBA" id="ARBA00023012"/>
    </source>
</evidence>
<dbReference type="InterPro" id="IPR035965">
    <property type="entry name" value="PAS-like_dom_sf"/>
</dbReference>
<dbReference type="SUPFAM" id="SSF55874">
    <property type="entry name" value="ATPase domain of HSP90 chaperone/DNA topoisomerase II/histidine kinase"/>
    <property type="match status" value="2"/>
</dbReference>
<keyword evidence="5" id="KW-0418">Kinase</keyword>
<feature type="compositionally biased region" description="Low complexity" evidence="8">
    <location>
        <begin position="574"/>
        <end position="590"/>
    </location>
</feature>
<comment type="caution">
    <text evidence="12">The sequence shown here is derived from an EMBL/GenBank/DDBJ whole genome shotgun (WGS) entry which is preliminary data.</text>
</comment>
<evidence type="ECO:0000256" key="5">
    <source>
        <dbReference type="ARBA" id="ARBA00022777"/>
    </source>
</evidence>
<dbReference type="InterPro" id="IPR003661">
    <property type="entry name" value="HisK_dim/P_dom"/>
</dbReference>
<reference evidence="12 13" key="1">
    <citation type="submission" date="2022-04" db="EMBL/GenBank/DDBJ databases">
        <title>Genome draft of Actinomadura sp. ATCC 31491.</title>
        <authorList>
            <person name="Shi X."/>
            <person name="Du Y."/>
        </authorList>
    </citation>
    <scope>NUCLEOTIDE SEQUENCE [LARGE SCALE GENOMIC DNA]</scope>
    <source>
        <strain evidence="12 13">ATCC 31491</strain>
    </source>
</reference>
<evidence type="ECO:0000313" key="12">
    <source>
        <dbReference type="EMBL" id="MCK2215781.1"/>
    </source>
</evidence>
<dbReference type="InterPro" id="IPR036457">
    <property type="entry name" value="PPM-type-like_dom_sf"/>
</dbReference>
<dbReference type="SMART" id="SM00331">
    <property type="entry name" value="PP2C_SIG"/>
    <property type="match status" value="1"/>
</dbReference>
<dbReference type="InterPro" id="IPR013656">
    <property type="entry name" value="PAS_4"/>
</dbReference>
<dbReference type="Gene3D" id="3.30.565.10">
    <property type="entry name" value="Histidine kinase-like ATPase, C-terminal domain"/>
    <property type="match status" value="2"/>
</dbReference>
<dbReference type="EC" id="2.7.13.3" evidence="3"/>
<dbReference type="PANTHER" id="PTHR43547">
    <property type="entry name" value="TWO-COMPONENT HISTIDINE KINASE"/>
    <property type="match status" value="1"/>
</dbReference>
<dbReference type="SMART" id="SM00448">
    <property type="entry name" value="REC"/>
    <property type="match status" value="1"/>
</dbReference>
<evidence type="ECO:0000313" key="13">
    <source>
        <dbReference type="Proteomes" id="UP001317259"/>
    </source>
</evidence>
<evidence type="ECO:0000256" key="3">
    <source>
        <dbReference type="ARBA" id="ARBA00012438"/>
    </source>
</evidence>
<dbReference type="EMBL" id="JAKRKC020000001">
    <property type="protein sequence ID" value="MCK2215781.1"/>
    <property type="molecule type" value="Genomic_DNA"/>
</dbReference>